<proteinExistence type="predicted"/>
<evidence type="ECO:0000313" key="3">
    <source>
        <dbReference type="Proteomes" id="UP000799779"/>
    </source>
</evidence>
<dbReference type="Proteomes" id="UP000799779">
    <property type="component" value="Unassembled WGS sequence"/>
</dbReference>
<feature type="signal peptide" evidence="1">
    <location>
        <begin position="1"/>
        <end position="18"/>
    </location>
</feature>
<feature type="chain" id="PRO_5025604875" evidence="1">
    <location>
        <begin position="19"/>
        <end position="271"/>
    </location>
</feature>
<dbReference type="OrthoDB" id="3933243at2759"/>
<gene>
    <name evidence="2" type="ORF">P154DRAFT_580679</name>
</gene>
<keyword evidence="3" id="KW-1185">Reference proteome</keyword>
<name>A0A6A5W3F4_9PLEO</name>
<sequence>MLFKTCAVLAIATGFAAAKPIAVPREIAPYPIRRDFTPKRSGFGGNNDKFDFINGFNDVNNQDFFLNIKEENVQIVDNGFQQVFIQQAKEVVIVNQQENGFNNQLNNLFRKSSYSRNFNDVSTVLMVVQQVDVFVDDGFGNQISSSLFAQSVVVANRGNDFTQSVMIFEAQTLNAQNFFDGGNGIGGGIRSIPTATGNFVNASFPTQTADVQLFGARPTWTDIAEDPAATLGGIWQRELEDLANFDNNKNDNDLNALLAQQELQQLLGFKA</sequence>
<dbReference type="AlphaFoldDB" id="A0A6A5W3F4"/>
<dbReference type="EMBL" id="ML977636">
    <property type="protein sequence ID" value="KAF1995618.1"/>
    <property type="molecule type" value="Genomic_DNA"/>
</dbReference>
<keyword evidence="1" id="KW-0732">Signal</keyword>
<accession>A0A6A5W3F4</accession>
<evidence type="ECO:0000313" key="2">
    <source>
        <dbReference type="EMBL" id="KAF1995618.1"/>
    </source>
</evidence>
<evidence type="ECO:0000256" key="1">
    <source>
        <dbReference type="SAM" id="SignalP"/>
    </source>
</evidence>
<protein>
    <submittedName>
        <fullName evidence="2">Uncharacterized protein</fullName>
    </submittedName>
</protein>
<reference evidence="2" key="1">
    <citation type="journal article" date="2020" name="Stud. Mycol.">
        <title>101 Dothideomycetes genomes: a test case for predicting lifestyles and emergence of pathogens.</title>
        <authorList>
            <person name="Haridas S."/>
            <person name="Albert R."/>
            <person name="Binder M."/>
            <person name="Bloem J."/>
            <person name="Labutti K."/>
            <person name="Salamov A."/>
            <person name="Andreopoulos B."/>
            <person name="Baker S."/>
            <person name="Barry K."/>
            <person name="Bills G."/>
            <person name="Bluhm B."/>
            <person name="Cannon C."/>
            <person name="Castanera R."/>
            <person name="Culley D."/>
            <person name="Daum C."/>
            <person name="Ezra D."/>
            <person name="Gonzalez J."/>
            <person name="Henrissat B."/>
            <person name="Kuo A."/>
            <person name="Liang C."/>
            <person name="Lipzen A."/>
            <person name="Lutzoni F."/>
            <person name="Magnuson J."/>
            <person name="Mondo S."/>
            <person name="Nolan M."/>
            <person name="Ohm R."/>
            <person name="Pangilinan J."/>
            <person name="Park H.-J."/>
            <person name="Ramirez L."/>
            <person name="Alfaro M."/>
            <person name="Sun H."/>
            <person name="Tritt A."/>
            <person name="Yoshinaga Y."/>
            <person name="Zwiers L.-H."/>
            <person name="Turgeon B."/>
            <person name="Goodwin S."/>
            <person name="Spatafora J."/>
            <person name="Crous P."/>
            <person name="Grigoriev I."/>
        </authorList>
    </citation>
    <scope>NUCLEOTIDE SEQUENCE</scope>
    <source>
        <strain evidence="2">CBS 123094</strain>
    </source>
</reference>
<organism evidence="2 3">
    <name type="scientific">Amniculicola lignicola CBS 123094</name>
    <dbReference type="NCBI Taxonomy" id="1392246"/>
    <lineage>
        <taxon>Eukaryota</taxon>
        <taxon>Fungi</taxon>
        <taxon>Dikarya</taxon>
        <taxon>Ascomycota</taxon>
        <taxon>Pezizomycotina</taxon>
        <taxon>Dothideomycetes</taxon>
        <taxon>Pleosporomycetidae</taxon>
        <taxon>Pleosporales</taxon>
        <taxon>Amniculicolaceae</taxon>
        <taxon>Amniculicola</taxon>
    </lineage>
</organism>